<name>A0A7D5D4D9_9PSED</name>
<protein>
    <submittedName>
        <fullName evidence="3">ABC transporter substrate-binding protein</fullName>
    </submittedName>
</protein>
<evidence type="ECO:0000259" key="2">
    <source>
        <dbReference type="Pfam" id="PF09084"/>
    </source>
</evidence>
<dbReference type="InterPro" id="IPR015168">
    <property type="entry name" value="SsuA/THI5"/>
</dbReference>
<feature type="domain" description="SsuA/THI5-like" evidence="2">
    <location>
        <begin position="60"/>
        <end position="250"/>
    </location>
</feature>
<evidence type="ECO:0000256" key="1">
    <source>
        <dbReference type="SAM" id="SignalP"/>
    </source>
</evidence>
<dbReference type="PANTHER" id="PTHR30024:SF21">
    <property type="entry name" value="ABC TRANSPORTER SUBSTRATE-BINDING PROTEIN"/>
    <property type="match status" value="1"/>
</dbReference>
<dbReference type="Proteomes" id="UP000509568">
    <property type="component" value="Chromosome"/>
</dbReference>
<evidence type="ECO:0000313" key="4">
    <source>
        <dbReference type="Proteomes" id="UP000509568"/>
    </source>
</evidence>
<feature type="chain" id="PRO_5028891711" evidence="1">
    <location>
        <begin position="23"/>
        <end position="349"/>
    </location>
</feature>
<keyword evidence="1" id="KW-0732">Signal</keyword>
<organism evidence="3 4">
    <name type="scientific">Pseudomonas eucalypticola</name>
    <dbReference type="NCBI Taxonomy" id="2599595"/>
    <lineage>
        <taxon>Bacteria</taxon>
        <taxon>Pseudomonadati</taxon>
        <taxon>Pseudomonadota</taxon>
        <taxon>Gammaproteobacteria</taxon>
        <taxon>Pseudomonadales</taxon>
        <taxon>Pseudomonadaceae</taxon>
        <taxon>Pseudomonas</taxon>
    </lineage>
</organism>
<accession>A0A7D5D4D9</accession>
<evidence type="ECO:0000313" key="3">
    <source>
        <dbReference type="EMBL" id="QKZ02452.1"/>
    </source>
</evidence>
<dbReference type="KEGG" id="pez:HWQ56_01045"/>
<dbReference type="PANTHER" id="PTHR30024">
    <property type="entry name" value="ALIPHATIC SULFONATES-BINDING PROTEIN-RELATED"/>
    <property type="match status" value="1"/>
</dbReference>
<dbReference type="SUPFAM" id="SSF53850">
    <property type="entry name" value="Periplasmic binding protein-like II"/>
    <property type="match status" value="1"/>
</dbReference>
<dbReference type="EMBL" id="CP056030">
    <property type="protein sequence ID" value="QKZ02452.1"/>
    <property type="molecule type" value="Genomic_DNA"/>
</dbReference>
<dbReference type="AlphaFoldDB" id="A0A7D5D4D9"/>
<dbReference type="CDD" id="cd13555">
    <property type="entry name" value="PBP2_sulfate_ester_like"/>
    <property type="match status" value="1"/>
</dbReference>
<sequence length="349" mass="37584">MRKRFRPLLGLVLAALLGQTHAADPVTIRIGSPDQGAGTTPFIAGPVGMAHIQQQLEKEFAADGVKVEWHFFKGAGPAVNEALANQQLDFAWLGDLAAIIGRSSGLPTRLLLGARGNNMYLATAPNADIHSLADLKGKRVAVYRGTADQLSFGRALQSQGLKEHDLQIISLDWSAARAALASGQIDATWSGMGILALGPKGIQFPLSTKQLPPLATTQAGLVATQAFIDQHPDLTQRLVTVLVKNAAWLTDTRNQPAYNQQMAEQSAIPATLFEQEAKGDNLAFRESPRIDPFLRASLQDSVEQAKALGLVRRTFDTADWVEPRFVDAAIEQLKIGSLWPAFDANGKAL</sequence>
<dbReference type="Gene3D" id="3.40.190.10">
    <property type="entry name" value="Periplasmic binding protein-like II"/>
    <property type="match status" value="2"/>
</dbReference>
<proteinExistence type="predicted"/>
<gene>
    <name evidence="3" type="ORF">HWQ56_01045</name>
</gene>
<dbReference type="RefSeq" id="WP_176569593.1">
    <property type="nucleotide sequence ID" value="NZ_CP056030.1"/>
</dbReference>
<keyword evidence="4" id="KW-1185">Reference proteome</keyword>
<dbReference type="Pfam" id="PF09084">
    <property type="entry name" value="NMT1"/>
    <property type="match status" value="1"/>
</dbReference>
<feature type="signal peptide" evidence="1">
    <location>
        <begin position="1"/>
        <end position="22"/>
    </location>
</feature>
<reference evidence="3 4" key="1">
    <citation type="submission" date="2020-06" db="EMBL/GenBank/DDBJ databases">
        <title>Pseudomonas eucalypticola sp. nov., an endophyte of Eucalyptus dunnii leaves with biocontrol ability of eucalyptus leaf blight.</title>
        <authorList>
            <person name="Liu Y."/>
            <person name="Song Z."/>
            <person name="Zeng H."/>
            <person name="Lu M."/>
            <person name="Wang X."/>
            <person name="Lian X."/>
            <person name="Zhang Q."/>
        </authorList>
    </citation>
    <scope>NUCLEOTIDE SEQUENCE [LARGE SCALE GENOMIC DNA]</scope>
    <source>
        <strain evidence="3 4">NP-1</strain>
    </source>
</reference>